<dbReference type="Proteomes" id="UP000742024">
    <property type="component" value="Unassembled WGS sequence"/>
</dbReference>
<proteinExistence type="predicted"/>
<organism evidence="2 3">
    <name type="scientific">Claviceps arundinis</name>
    <dbReference type="NCBI Taxonomy" id="1623583"/>
    <lineage>
        <taxon>Eukaryota</taxon>
        <taxon>Fungi</taxon>
        <taxon>Dikarya</taxon>
        <taxon>Ascomycota</taxon>
        <taxon>Pezizomycotina</taxon>
        <taxon>Sordariomycetes</taxon>
        <taxon>Hypocreomycetidae</taxon>
        <taxon>Hypocreales</taxon>
        <taxon>Clavicipitaceae</taxon>
        <taxon>Claviceps</taxon>
    </lineage>
</organism>
<gene>
    <name evidence="2" type="ORF">E4U57_006830</name>
</gene>
<comment type="caution">
    <text evidence="2">The sequence shown here is derived from an EMBL/GenBank/DDBJ whole genome shotgun (WGS) entry which is preliminary data.</text>
</comment>
<sequence>MEFNEEHIEAPVKDLTPSPSPWQAEVITIEDDAAPADPITIDDDTESGCDLQQKEFNLEDIEEMEVEEDDSDSEDEGSLGQPALSQEQTFASLGALESYLHDFAVPLGFDVARSKWYGKENKASGKKYKLYFRCCRGRKQDSRHKADSRRHTIKTDCKWKVTAVASEPSDLTGQFELRLSQTIIHNHGPSNPIALVGHRQRSRKNHEALVAELSEAGNPARVVRLFIKREHGVIMQKSIRCSLLRCGFR</sequence>
<reference evidence="2 3" key="1">
    <citation type="journal article" date="2020" name="bioRxiv">
        <title>Whole genome comparisons of ergot fungi reveals the divergence and evolution of species within the genus Claviceps are the result of varying mechanisms driving genome evolution and host range expansion.</title>
        <authorList>
            <person name="Wyka S.A."/>
            <person name="Mondo S.J."/>
            <person name="Liu M."/>
            <person name="Dettman J."/>
            <person name="Nalam V."/>
            <person name="Broders K.D."/>
        </authorList>
    </citation>
    <scope>NUCLEOTIDE SEQUENCE [LARGE SCALE GENOMIC DNA]</scope>
    <source>
        <strain evidence="2 3">LM583</strain>
    </source>
</reference>
<protein>
    <recommendedName>
        <fullName evidence="4">FAR1 domain-containing protein</fullName>
    </recommendedName>
</protein>
<dbReference type="EMBL" id="SRPR01000629">
    <property type="protein sequence ID" value="KAG5951537.1"/>
    <property type="molecule type" value="Genomic_DNA"/>
</dbReference>
<accession>A0ABQ7P3G0</accession>
<evidence type="ECO:0000313" key="2">
    <source>
        <dbReference type="EMBL" id="KAG5951537.1"/>
    </source>
</evidence>
<feature type="compositionally biased region" description="Basic and acidic residues" evidence="1">
    <location>
        <begin position="1"/>
        <end position="12"/>
    </location>
</feature>
<evidence type="ECO:0000313" key="3">
    <source>
        <dbReference type="Proteomes" id="UP000742024"/>
    </source>
</evidence>
<name>A0ABQ7P3G0_9HYPO</name>
<keyword evidence="3" id="KW-1185">Reference proteome</keyword>
<evidence type="ECO:0008006" key="4">
    <source>
        <dbReference type="Google" id="ProtNLM"/>
    </source>
</evidence>
<feature type="region of interest" description="Disordered" evidence="1">
    <location>
        <begin position="1"/>
        <end position="20"/>
    </location>
</feature>
<evidence type="ECO:0000256" key="1">
    <source>
        <dbReference type="SAM" id="MobiDB-lite"/>
    </source>
</evidence>